<dbReference type="Proteomes" id="UP001159405">
    <property type="component" value="Unassembled WGS sequence"/>
</dbReference>
<reference evidence="1 2" key="1">
    <citation type="submission" date="2022-05" db="EMBL/GenBank/DDBJ databases">
        <authorList>
            <consortium name="Genoscope - CEA"/>
            <person name="William W."/>
        </authorList>
    </citation>
    <scope>NUCLEOTIDE SEQUENCE [LARGE SCALE GENOMIC DNA]</scope>
</reference>
<evidence type="ECO:0000313" key="1">
    <source>
        <dbReference type="EMBL" id="CAH3107624.1"/>
    </source>
</evidence>
<protein>
    <submittedName>
        <fullName evidence="1">Uncharacterized protein</fullName>
    </submittedName>
</protein>
<organism evidence="1 2">
    <name type="scientific">Porites lobata</name>
    <dbReference type="NCBI Taxonomy" id="104759"/>
    <lineage>
        <taxon>Eukaryota</taxon>
        <taxon>Metazoa</taxon>
        <taxon>Cnidaria</taxon>
        <taxon>Anthozoa</taxon>
        <taxon>Hexacorallia</taxon>
        <taxon>Scleractinia</taxon>
        <taxon>Fungiina</taxon>
        <taxon>Poritidae</taxon>
        <taxon>Porites</taxon>
    </lineage>
</organism>
<keyword evidence="2" id="KW-1185">Reference proteome</keyword>
<proteinExistence type="predicted"/>
<accession>A0ABN8NFN1</accession>
<evidence type="ECO:0000313" key="2">
    <source>
        <dbReference type="Proteomes" id="UP001159405"/>
    </source>
</evidence>
<gene>
    <name evidence="1" type="ORF">PLOB_00016775</name>
</gene>
<dbReference type="EMBL" id="CALNXK010000020">
    <property type="protein sequence ID" value="CAH3107624.1"/>
    <property type="molecule type" value="Genomic_DNA"/>
</dbReference>
<sequence length="78" mass="9369">MAFAMEELKEKLIQDMDSGDRGKHLIHFIQIMESEKVTNYREITRWLLNMCEESRHKKFTQGEIRCLWQVIIAGQQQE</sequence>
<name>A0ABN8NFN1_9CNID</name>
<feature type="non-terminal residue" evidence="1">
    <location>
        <position position="78"/>
    </location>
</feature>
<comment type="caution">
    <text evidence="1">The sequence shown here is derived from an EMBL/GenBank/DDBJ whole genome shotgun (WGS) entry which is preliminary data.</text>
</comment>